<name>A0A7T8KF86_CALRO</name>
<evidence type="ECO:0000313" key="2">
    <source>
        <dbReference type="EMBL" id="QQP54796.1"/>
    </source>
</evidence>
<evidence type="ECO:0000256" key="1">
    <source>
        <dbReference type="SAM" id="MobiDB-lite"/>
    </source>
</evidence>
<gene>
    <name evidence="2" type="ORF">FKW44_007742</name>
</gene>
<evidence type="ECO:0000313" key="3">
    <source>
        <dbReference type="Proteomes" id="UP000595437"/>
    </source>
</evidence>
<dbReference type="EMBL" id="CP045894">
    <property type="protein sequence ID" value="QQP54796.1"/>
    <property type="molecule type" value="Genomic_DNA"/>
</dbReference>
<reference evidence="3" key="1">
    <citation type="submission" date="2021-01" db="EMBL/GenBank/DDBJ databases">
        <title>Caligus Genome Assembly.</title>
        <authorList>
            <person name="Gallardo-Escarate C."/>
        </authorList>
    </citation>
    <scope>NUCLEOTIDE SEQUENCE [LARGE SCALE GENOMIC DNA]</scope>
</reference>
<proteinExistence type="predicted"/>
<feature type="region of interest" description="Disordered" evidence="1">
    <location>
        <begin position="102"/>
        <end position="137"/>
    </location>
</feature>
<protein>
    <submittedName>
        <fullName evidence="2">Uncharacterized protein</fullName>
    </submittedName>
</protein>
<accession>A0A7T8KF86</accession>
<dbReference type="OrthoDB" id="6765730at2759"/>
<dbReference type="AlphaFoldDB" id="A0A7T8KF86"/>
<keyword evidence="3" id="KW-1185">Reference proteome</keyword>
<dbReference type="Proteomes" id="UP000595437">
    <property type="component" value="Chromosome 5"/>
</dbReference>
<feature type="region of interest" description="Disordered" evidence="1">
    <location>
        <begin position="1"/>
        <end position="39"/>
    </location>
</feature>
<organism evidence="2 3">
    <name type="scientific">Caligus rogercresseyi</name>
    <name type="common">Sea louse</name>
    <dbReference type="NCBI Taxonomy" id="217165"/>
    <lineage>
        <taxon>Eukaryota</taxon>
        <taxon>Metazoa</taxon>
        <taxon>Ecdysozoa</taxon>
        <taxon>Arthropoda</taxon>
        <taxon>Crustacea</taxon>
        <taxon>Multicrustacea</taxon>
        <taxon>Hexanauplia</taxon>
        <taxon>Copepoda</taxon>
        <taxon>Siphonostomatoida</taxon>
        <taxon>Caligidae</taxon>
        <taxon>Caligus</taxon>
    </lineage>
</organism>
<sequence length="137" mass="15155">MAYYEGFLRPIQHPEFRGGDLEDSSAHPHPRVPWSNLEDSFGPSSIREFRGGDLEDSFGPSSIQEFRGGDLEDSFGPSSIREFRGGDLEDSFGPSSIQEFRGGDLEDSFGPPASESSVEATKGFLRPIQHPEFREAT</sequence>
<feature type="compositionally biased region" description="Basic and acidic residues" evidence="1">
    <location>
        <begin position="12"/>
        <end position="26"/>
    </location>
</feature>